<proteinExistence type="predicted"/>
<organism evidence="2 3">
    <name type="scientific">Durusdinium trenchii</name>
    <dbReference type="NCBI Taxonomy" id="1381693"/>
    <lineage>
        <taxon>Eukaryota</taxon>
        <taxon>Sar</taxon>
        <taxon>Alveolata</taxon>
        <taxon>Dinophyceae</taxon>
        <taxon>Suessiales</taxon>
        <taxon>Symbiodiniaceae</taxon>
        <taxon>Durusdinium</taxon>
    </lineage>
</organism>
<reference evidence="2 3" key="1">
    <citation type="submission" date="2024-02" db="EMBL/GenBank/DDBJ databases">
        <authorList>
            <person name="Chen Y."/>
            <person name="Shah S."/>
            <person name="Dougan E. K."/>
            <person name="Thang M."/>
            <person name="Chan C."/>
        </authorList>
    </citation>
    <scope>NUCLEOTIDE SEQUENCE [LARGE SCALE GENOMIC DNA]</scope>
</reference>
<evidence type="ECO:0000313" key="3">
    <source>
        <dbReference type="Proteomes" id="UP001642464"/>
    </source>
</evidence>
<dbReference type="Pfam" id="PF11017">
    <property type="entry name" value="DUF2855"/>
    <property type="match status" value="1"/>
</dbReference>
<dbReference type="Proteomes" id="UP001642464">
    <property type="component" value="Unassembled WGS sequence"/>
</dbReference>
<keyword evidence="1" id="KW-1133">Transmembrane helix</keyword>
<evidence type="ECO:0000313" key="2">
    <source>
        <dbReference type="EMBL" id="CAK9038218.1"/>
    </source>
</evidence>
<comment type="caution">
    <text evidence="2">The sequence shown here is derived from an EMBL/GenBank/DDBJ whole genome shotgun (WGS) entry which is preliminary data.</text>
</comment>
<dbReference type="InterPro" id="IPR021276">
    <property type="entry name" value="DUF2855"/>
</dbReference>
<keyword evidence="3" id="KW-1185">Reference proteome</keyword>
<evidence type="ECO:0000256" key="1">
    <source>
        <dbReference type="SAM" id="Phobius"/>
    </source>
</evidence>
<feature type="transmembrane region" description="Helical" evidence="1">
    <location>
        <begin position="14"/>
        <end position="36"/>
    </location>
</feature>
<gene>
    <name evidence="2" type="ORF">SCF082_LOCUS22518</name>
</gene>
<accession>A0ABP0LGB3</accession>
<protein>
    <submittedName>
        <fullName evidence="2">Uncharacterized protein</fullName>
    </submittedName>
</protein>
<keyword evidence="1" id="KW-0472">Membrane</keyword>
<sequence>MAYYMDEQLLVDTGMINCVIISCASAKTALALAFCLRMRDMRYVFGLTSKDHLDFARSTDLFHEVFSYDNVASLPNNHTVVYMDFKCDGELRQQITLRMGTNLMYNMVVGPAVFQKKMKDQLFEKRAREVLFDESSWRERRRLVAEVTKTGRNEKLKYSYQAFIERMKKIITVKHINGVDGFVEMYDALYSNAAELHCNGTLWRPDSVSEQRNLVKRLNWRCFCRCVRCKSQTEDLVGKRQDLPVAKGK</sequence>
<name>A0ABP0LGB3_9DINO</name>
<keyword evidence="1" id="KW-0812">Transmembrane</keyword>
<dbReference type="EMBL" id="CAXAMM010016169">
    <property type="protein sequence ID" value="CAK9038218.1"/>
    <property type="molecule type" value="Genomic_DNA"/>
</dbReference>